<keyword evidence="6" id="KW-0472">Membrane</keyword>
<feature type="domain" description="POTRA" evidence="9">
    <location>
        <begin position="76"/>
        <end position="155"/>
    </location>
</feature>
<evidence type="ECO:0000313" key="10">
    <source>
        <dbReference type="EMBL" id="NMH82043.1"/>
    </source>
</evidence>
<gene>
    <name evidence="10" type="ORF">HF577_33775</name>
</gene>
<dbReference type="Proteomes" id="UP001296706">
    <property type="component" value="Unassembled WGS sequence"/>
</dbReference>
<dbReference type="InterPro" id="IPR005548">
    <property type="entry name" value="Cell_div_FtsQ/DivIB_C"/>
</dbReference>
<evidence type="ECO:0000313" key="11">
    <source>
        <dbReference type="Proteomes" id="UP001296706"/>
    </source>
</evidence>
<evidence type="ECO:0000256" key="6">
    <source>
        <dbReference type="ARBA" id="ARBA00023136"/>
    </source>
</evidence>
<feature type="region of interest" description="Disordered" evidence="8">
    <location>
        <begin position="1"/>
        <end position="41"/>
    </location>
</feature>
<reference evidence="10 11" key="1">
    <citation type="submission" date="2020-04" db="EMBL/GenBank/DDBJ databases">
        <authorList>
            <person name="Klaysubun C."/>
            <person name="Duangmal K."/>
            <person name="Lipun K."/>
        </authorList>
    </citation>
    <scope>NUCLEOTIDE SEQUENCE [LARGE SCALE GENOMIC DNA]</scope>
    <source>
        <strain evidence="10 11">JCM 11839</strain>
    </source>
</reference>
<keyword evidence="4" id="KW-0812">Transmembrane</keyword>
<dbReference type="PANTHER" id="PTHR37820:SF1">
    <property type="entry name" value="CELL DIVISION PROTEIN FTSQ"/>
    <property type="match status" value="1"/>
</dbReference>
<keyword evidence="2" id="KW-1003">Cell membrane</keyword>
<evidence type="ECO:0000256" key="3">
    <source>
        <dbReference type="ARBA" id="ARBA00022618"/>
    </source>
</evidence>
<comment type="caution">
    <text evidence="10">The sequence shown here is derived from an EMBL/GenBank/DDBJ whole genome shotgun (WGS) entry which is preliminary data.</text>
</comment>
<dbReference type="RefSeq" id="WP_169400062.1">
    <property type="nucleotide sequence ID" value="NZ_BAAAJH010000002.1"/>
</dbReference>
<sequence length="282" mass="29232">MSSSTTPRPVSRPAPPRSMEDRPTRRPPGRQPRPAVRPVPASRYRRRRLAALLVALLLLVGLGLTGRVLLYDVGLADVENVQVTVANRGGAPDTADDTVVPVDDVVAAAGVTVGAPLAAVDTAGVANRVAQLPGVESVRVTRNWLHTVTIDITERVAVATVQTAQGLALVDRSGAVYPGAAAPGLPRFTFGAVGPDDPSTQAAVAVLAALPDSVRPQILTVDATDTAPDAPGQVTLGLSGGRQIRWGSPDRSADKAAVIVPLLTQPGHVFDVTSPDLPTIKR</sequence>
<proteinExistence type="predicted"/>
<keyword evidence="5" id="KW-1133">Transmembrane helix</keyword>
<evidence type="ECO:0000256" key="5">
    <source>
        <dbReference type="ARBA" id="ARBA00022989"/>
    </source>
</evidence>
<dbReference type="InterPro" id="IPR050487">
    <property type="entry name" value="FtsQ_DivIB"/>
</dbReference>
<dbReference type="InterPro" id="IPR013685">
    <property type="entry name" value="POTRA_FtsQ_type"/>
</dbReference>
<keyword evidence="11" id="KW-1185">Reference proteome</keyword>
<name>A0ABX1RS17_9PSEU</name>
<protein>
    <submittedName>
        <fullName evidence="10">FtsQ-type POTRA domain-containing protein</fullName>
    </submittedName>
</protein>
<evidence type="ECO:0000256" key="8">
    <source>
        <dbReference type="SAM" id="MobiDB-lite"/>
    </source>
</evidence>
<dbReference type="Pfam" id="PF08478">
    <property type="entry name" value="POTRA_1"/>
    <property type="match status" value="1"/>
</dbReference>
<keyword evidence="3" id="KW-0132">Cell division</keyword>
<comment type="subcellular location">
    <subcellularLocation>
        <location evidence="1">Membrane</location>
    </subcellularLocation>
</comment>
<evidence type="ECO:0000259" key="9">
    <source>
        <dbReference type="PROSITE" id="PS51779"/>
    </source>
</evidence>
<dbReference type="EMBL" id="JAAXKY010000192">
    <property type="protein sequence ID" value="NMH82043.1"/>
    <property type="molecule type" value="Genomic_DNA"/>
</dbReference>
<evidence type="ECO:0000256" key="2">
    <source>
        <dbReference type="ARBA" id="ARBA00022475"/>
    </source>
</evidence>
<evidence type="ECO:0000256" key="7">
    <source>
        <dbReference type="ARBA" id="ARBA00023306"/>
    </source>
</evidence>
<dbReference type="Gene3D" id="3.10.20.310">
    <property type="entry name" value="membrane protein fhac"/>
    <property type="match status" value="1"/>
</dbReference>
<evidence type="ECO:0000256" key="4">
    <source>
        <dbReference type="ARBA" id="ARBA00022692"/>
    </source>
</evidence>
<evidence type="ECO:0000256" key="1">
    <source>
        <dbReference type="ARBA" id="ARBA00004370"/>
    </source>
</evidence>
<keyword evidence="7" id="KW-0131">Cell cycle</keyword>
<dbReference type="InterPro" id="IPR034746">
    <property type="entry name" value="POTRA"/>
</dbReference>
<dbReference type="PANTHER" id="PTHR37820">
    <property type="entry name" value="CELL DIVISION PROTEIN DIVIB"/>
    <property type="match status" value="1"/>
</dbReference>
<accession>A0ABX1RS17</accession>
<organism evidence="10 11">
    <name type="scientific">Pseudonocardia xinjiangensis</name>
    <dbReference type="NCBI Taxonomy" id="75289"/>
    <lineage>
        <taxon>Bacteria</taxon>
        <taxon>Bacillati</taxon>
        <taxon>Actinomycetota</taxon>
        <taxon>Actinomycetes</taxon>
        <taxon>Pseudonocardiales</taxon>
        <taxon>Pseudonocardiaceae</taxon>
        <taxon>Pseudonocardia</taxon>
    </lineage>
</organism>
<dbReference type="PROSITE" id="PS51779">
    <property type="entry name" value="POTRA"/>
    <property type="match status" value="1"/>
</dbReference>
<dbReference type="Pfam" id="PF03799">
    <property type="entry name" value="FtsQ_DivIB_C"/>
    <property type="match status" value="1"/>
</dbReference>